<keyword evidence="5" id="KW-0012">Acyltransferase</keyword>
<dbReference type="STRING" id="349095.SAMN05660299_00840"/>
<feature type="domain" description="Gcp-like" evidence="7">
    <location>
        <begin position="50"/>
        <end position="304"/>
    </location>
</feature>
<dbReference type="PANTHER" id="PTHR11735">
    <property type="entry name" value="TRNA N6-ADENOSINE THREONYLCARBAMOYLTRANSFERASE"/>
    <property type="match status" value="1"/>
</dbReference>
<keyword evidence="3" id="KW-0819">tRNA processing</keyword>
<evidence type="ECO:0000256" key="1">
    <source>
        <dbReference type="ARBA" id="ARBA00012156"/>
    </source>
</evidence>
<keyword evidence="2" id="KW-0808">Transferase</keyword>
<evidence type="ECO:0000259" key="7">
    <source>
        <dbReference type="Pfam" id="PF00814"/>
    </source>
</evidence>
<dbReference type="GO" id="GO:0061711">
    <property type="term" value="F:tRNA N(6)-L-threonylcarbamoyladenine synthase activity"/>
    <property type="evidence" value="ECO:0007669"/>
    <property type="project" value="UniProtKB-EC"/>
</dbReference>
<proteinExistence type="predicted"/>
<dbReference type="Pfam" id="PF00814">
    <property type="entry name" value="TsaD"/>
    <property type="match status" value="1"/>
</dbReference>
<gene>
    <name evidence="8" type="ORF">SAMN05660299_00840</name>
</gene>
<dbReference type="InterPro" id="IPR000905">
    <property type="entry name" value="Gcp-like_dom"/>
</dbReference>
<name>A0A1G9T109_9FIRM</name>
<evidence type="ECO:0000313" key="8">
    <source>
        <dbReference type="EMBL" id="SDM41404.1"/>
    </source>
</evidence>
<evidence type="ECO:0000256" key="5">
    <source>
        <dbReference type="ARBA" id="ARBA00023315"/>
    </source>
</evidence>
<keyword evidence="9" id="KW-1185">Reference proteome</keyword>
<evidence type="ECO:0000256" key="2">
    <source>
        <dbReference type="ARBA" id="ARBA00022679"/>
    </source>
</evidence>
<dbReference type="PRINTS" id="PR00789">
    <property type="entry name" value="OSIALOPTASE"/>
</dbReference>
<dbReference type="OrthoDB" id="1675500at2"/>
<evidence type="ECO:0000256" key="4">
    <source>
        <dbReference type="ARBA" id="ARBA00022723"/>
    </source>
</evidence>
<evidence type="ECO:0000256" key="3">
    <source>
        <dbReference type="ARBA" id="ARBA00022694"/>
    </source>
</evidence>
<organism evidence="8 9">
    <name type="scientific">Megasphaera paucivorans</name>
    <dbReference type="NCBI Taxonomy" id="349095"/>
    <lineage>
        <taxon>Bacteria</taxon>
        <taxon>Bacillati</taxon>
        <taxon>Bacillota</taxon>
        <taxon>Negativicutes</taxon>
        <taxon>Veillonellales</taxon>
        <taxon>Veillonellaceae</taxon>
        <taxon>Megasphaera</taxon>
    </lineage>
</organism>
<dbReference type="RefSeq" id="WP_091648419.1">
    <property type="nucleotide sequence ID" value="NZ_FNHQ01000006.1"/>
</dbReference>
<keyword evidence="4" id="KW-0479">Metal-binding</keyword>
<dbReference type="Proteomes" id="UP000199309">
    <property type="component" value="Unassembled WGS sequence"/>
</dbReference>
<dbReference type="PANTHER" id="PTHR11735:SF11">
    <property type="entry name" value="TRNA THREONYLCARBAMOYLADENOSINE BIOSYNTHESIS PROTEIN TSAB"/>
    <property type="match status" value="1"/>
</dbReference>
<evidence type="ECO:0000256" key="6">
    <source>
        <dbReference type="ARBA" id="ARBA00048117"/>
    </source>
</evidence>
<dbReference type="GO" id="GO:0046872">
    <property type="term" value="F:metal ion binding"/>
    <property type="evidence" value="ECO:0007669"/>
    <property type="project" value="UniProtKB-KW"/>
</dbReference>
<dbReference type="InterPro" id="IPR043129">
    <property type="entry name" value="ATPase_NBD"/>
</dbReference>
<dbReference type="EMBL" id="FNHQ01000006">
    <property type="protein sequence ID" value="SDM41404.1"/>
    <property type="molecule type" value="Genomic_DNA"/>
</dbReference>
<accession>A0A1G9T109</accession>
<dbReference type="GO" id="GO:0005829">
    <property type="term" value="C:cytosol"/>
    <property type="evidence" value="ECO:0007669"/>
    <property type="project" value="TreeGrafter"/>
</dbReference>
<evidence type="ECO:0000313" key="9">
    <source>
        <dbReference type="Proteomes" id="UP000199309"/>
    </source>
</evidence>
<protein>
    <recommendedName>
        <fullName evidence="1">N(6)-L-threonylcarbamoyladenine synthase</fullName>
        <ecNumber evidence="1">2.3.1.234</ecNumber>
    </recommendedName>
</protein>
<dbReference type="Gene3D" id="3.30.420.40">
    <property type="match status" value="2"/>
</dbReference>
<dbReference type="GO" id="GO:0008033">
    <property type="term" value="P:tRNA processing"/>
    <property type="evidence" value="ECO:0007669"/>
    <property type="project" value="UniProtKB-KW"/>
</dbReference>
<reference evidence="8 9" key="1">
    <citation type="submission" date="2016-10" db="EMBL/GenBank/DDBJ databases">
        <authorList>
            <person name="de Groot N.N."/>
        </authorList>
    </citation>
    <scope>NUCLEOTIDE SEQUENCE [LARGE SCALE GENOMIC DNA]</scope>
    <source>
        <strain evidence="8 9">DSM 16981</strain>
    </source>
</reference>
<sequence>MNTYLGIDTSCYTTSVSLVDETYRVIADERKILEVAKGGRGLAQSNMVYQHTRNLPELFEKLSTSLRDYMDIRAIGVTDKPRRREDSYMPAFYSGYGYARSLAAVLGVPLYVISHQENHLFAVLCNLKKIGIEPFYGLHLSGGTTDFLYVSPDERGLSITRIGGSSDISAGQFVDRVGVAMGLSFPAGSAIDTLAQQYSAVVRGAPVFYKSGEISFSGPESQAQRYMAEKSYDMTKIAKWTLSTIWNGLEKLLDFGCERGMERLVAAGGVLSNTYLRECLMHYGGIHDIRIDTAEPCYSADNATGAAFWASYAYQKEKK</sequence>
<dbReference type="EC" id="2.3.1.234" evidence="1"/>
<dbReference type="SUPFAM" id="SSF53067">
    <property type="entry name" value="Actin-like ATPase domain"/>
    <property type="match status" value="1"/>
</dbReference>
<dbReference type="AlphaFoldDB" id="A0A1G9T109"/>
<dbReference type="InterPro" id="IPR017861">
    <property type="entry name" value="KAE1/TsaD"/>
</dbReference>
<comment type="catalytic activity">
    <reaction evidence="6">
        <text>L-threonylcarbamoyladenylate + adenosine(37) in tRNA = N(6)-L-threonylcarbamoyladenosine(37) in tRNA + AMP + H(+)</text>
        <dbReference type="Rhea" id="RHEA:37059"/>
        <dbReference type="Rhea" id="RHEA-COMP:10162"/>
        <dbReference type="Rhea" id="RHEA-COMP:10163"/>
        <dbReference type="ChEBI" id="CHEBI:15378"/>
        <dbReference type="ChEBI" id="CHEBI:73682"/>
        <dbReference type="ChEBI" id="CHEBI:74411"/>
        <dbReference type="ChEBI" id="CHEBI:74418"/>
        <dbReference type="ChEBI" id="CHEBI:456215"/>
        <dbReference type="EC" id="2.3.1.234"/>
    </reaction>
</comment>